<gene>
    <name evidence="3" type="ORF">D0X99_14490</name>
</gene>
<dbReference type="Gene3D" id="2.160.20.10">
    <property type="entry name" value="Single-stranded right-handed beta-helix, Pectin lyase-like"/>
    <property type="match status" value="1"/>
</dbReference>
<evidence type="ECO:0000259" key="2">
    <source>
        <dbReference type="Pfam" id="PF13229"/>
    </source>
</evidence>
<dbReference type="InterPro" id="IPR011050">
    <property type="entry name" value="Pectin_lyase_fold/virulence"/>
</dbReference>
<proteinExistence type="predicted"/>
<keyword evidence="1" id="KW-0732">Signal</keyword>
<dbReference type="OrthoDB" id="338827at2"/>
<dbReference type="EMBL" id="QXML01000007">
    <property type="protein sequence ID" value="RIW14016.1"/>
    <property type="molecule type" value="Genomic_DNA"/>
</dbReference>
<keyword evidence="4" id="KW-1185">Reference proteome</keyword>
<dbReference type="NCBIfam" id="TIGR03805">
    <property type="entry name" value="beta_helix_1"/>
    <property type="match status" value="1"/>
</dbReference>
<dbReference type="SUPFAM" id="SSF51126">
    <property type="entry name" value="Pectin lyase-like"/>
    <property type="match status" value="1"/>
</dbReference>
<feature type="chain" id="PRO_5019369014" description="Right handed beta helix domain-containing protein" evidence="1">
    <location>
        <begin position="20"/>
        <end position="432"/>
    </location>
</feature>
<dbReference type="RefSeq" id="WP_119478559.1">
    <property type="nucleotide sequence ID" value="NZ_QXML01000007.1"/>
</dbReference>
<evidence type="ECO:0000313" key="4">
    <source>
        <dbReference type="Proteomes" id="UP000283522"/>
    </source>
</evidence>
<dbReference type="AlphaFoldDB" id="A0A418PPM3"/>
<comment type="caution">
    <text evidence="3">The sequence shown here is derived from an EMBL/GenBank/DDBJ whole genome shotgun (WGS) entry which is preliminary data.</text>
</comment>
<evidence type="ECO:0000256" key="1">
    <source>
        <dbReference type="SAM" id="SignalP"/>
    </source>
</evidence>
<feature type="signal peptide" evidence="1">
    <location>
        <begin position="1"/>
        <end position="19"/>
    </location>
</feature>
<dbReference type="SMART" id="SM00710">
    <property type="entry name" value="PbH1"/>
    <property type="match status" value="7"/>
</dbReference>
<name>A0A418PPM3_9BACT</name>
<dbReference type="PROSITE" id="PS51257">
    <property type="entry name" value="PROKAR_LIPOPROTEIN"/>
    <property type="match status" value="1"/>
</dbReference>
<dbReference type="Proteomes" id="UP000283522">
    <property type="component" value="Unassembled WGS sequence"/>
</dbReference>
<dbReference type="InterPro" id="IPR012334">
    <property type="entry name" value="Pectin_lyas_fold"/>
</dbReference>
<reference evidence="3 4" key="1">
    <citation type="submission" date="2018-09" db="EMBL/GenBank/DDBJ databases">
        <authorList>
            <person name="Wang X."/>
            <person name="Du Z."/>
        </authorList>
    </citation>
    <scope>NUCLEOTIDE SEQUENCE [LARGE SCALE GENOMIC DNA]</scope>
    <source>
        <strain evidence="3 4">N3</strain>
    </source>
</reference>
<dbReference type="InterPro" id="IPR006626">
    <property type="entry name" value="PbH1"/>
</dbReference>
<protein>
    <recommendedName>
        <fullName evidence="2">Right handed beta helix domain-containing protein</fullName>
    </recommendedName>
</protein>
<dbReference type="InterPro" id="IPR022442">
    <property type="entry name" value="SO_2930-like_dom"/>
</dbReference>
<dbReference type="InterPro" id="IPR039448">
    <property type="entry name" value="Beta_helix"/>
</dbReference>
<evidence type="ECO:0000313" key="3">
    <source>
        <dbReference type="EMBL" id="RIW14016.1"/>
    </source>
</evidence>
<sequence>MRKLLRYFFAFLPIAGFFSCGTTTTEQTFDSTTLTRASQEEVEKVIEDFIMAEDSSTIEIPAGFFELNTQLILDNKSHIKIKGAGMDQTVLSFRNLKSGGEGVKIVGNNISVEDLSIEDAPGDGIKAQHTDGITFRRINVTWTNGDKSKNGTYAIYPVQCKNVVIDECIASHSKDAGIYVGQSENIVVKNSLAFGNVAGIEIENSDNAEVFGNTARDNSGGILVFNLPGLPKSDGKGTKIYDNDIIDNNHENFATPLGEGPNGNTVTMIPPGSGVVLLAAKEVEIYNNRILRNKTAGVSIASYQITGFPAEAPNWSPYTVGVFVHDNQYEKETLNMPDLTRELGQLVSVHNAYGPGLTQDIIYDGIWDKSISETIETNPMKICIQEKGIENLYFTRFYLMDGEENIESFKDYQLFQNCTVTVRTDSSGLVGL</sequence>
<dbReference type="Pfam" id="PF13229">
    <property type="entry name" value="Beta_helix"/>
    <property type="match status" value="1"/>
</dbReference>
<feature type="domain" description="Right handed beta helix" evidence="2">
    <location>
        <begin position="102"/>
        <end position="248"/>
    </location>
</feature>
<organism evidence="3 4">
    <name type="scientific">Algoriphagus lacus</name>
    <dbReference type="NCBI Taxonomy" id="2056311"/>
    <lineage>
        <taxon>Bacteria</taxon>
        <taxon>Pseudomonadati</taxon>
        <taxon>Bacteroidota</taxon>
        <taxon>Cytophagia</taxon>
        <taxon>Cytophagales</taxon>
        <taxon>Cyclobacteriaceae</taxon>
        <taxon>Algoriphagus</taxon>
    </lineage>
</organism>
<accession>A0A418PPM3</accession>